<proteinExistence type="predicted"/>
<reference evidence="1 2" key="1">
    <citation type="submission" date="2023-03" db="EMBL/GenBank/DDBJ databases">
        <title>Bacillus Genome Sequencing.</title>
        <authorList>
            <person name="Dunlap C."/>
        </authorList>
    </citation>
    <scope>NUCLEOTIDE SEQUENCE [LARGE SCALE GENOMIC DNA]</scope>
    <source>
        <strain evidence="1 2">NRS-1717</strain>
    </source>
</reference>
<evidence type="ECO:0000313" key="1">
    <source>
        <dbReference type="EMBL" id="MED4399777.1"/>
    </source>
</evidence>
<dbReference type="RefSeq" id="WP_328014498.1">
    <property type="nucleotide sequence ID" value="NZ_JARTFS010000001.1"/>
</dbReference>
<dbReference type="Proteomes" id="UP001342826">
    <property type="component" value="Unassembled WGS sequence"/>
</dbReference>
<gene>
    <name evidence="1" type="ORF">P9271_00185</name>
</gene>
<evidence type="ECO:0000313" key="2">
    <source>
        <dbReference type="Proteomes" id="UP001342826"/>
    </source>
</evidence>
<evidence type="ECO:0008006" key="3">
    <source>
        <dbReference type="Google" id="ProtNLM"/>
    </source>
</evidence>
<keyword evidence="2" id="KW-1185">Reference proteome</keyword>
<accession>A0ABU6NRJ8</accession>
<name>A0ABU6NRJ8_9BACI</name>
<sequence length="120" mass="13239">MEFTLVDEYLGKLAYTDDYLALPLEQREKLVFTANETLLNYYSSDVISVKAVALQTKYMFEGEEDEFAKYKRQGVKSLGLKGISLTMDKTGGNTEISPAVIALIEQEQGAGGGAFIGRLI</sequence>
<protein>
    <recommendedName>
        <fullName evidence="3">Phage protein</fullName>
    </recommendedName>
</protein>
<dbReference type="EMBL" id="JARTFS010000001">
    <property type="protein sequence ID" value="MED4399777.1"/>
    <property type="molecule type" value="Genomic_DNA"/>
</dbReference>
<comment type="caution">
    <text evidence="1">The sequence shown here is derived from an EMBL/GenBank/DDBJ whole genome shotgun (WGS) entry which is preliminary data.</text>
</comment>
<organism evidence="1 2">
    <name type="scientific">Metabacillus fastidiosus</name>
    <dbReference type="NCBI Taxonomy" id="1458"/>
    <lineage>
        <taxon>Bacteria</taxon>
        <taxon>Bacillati</taxon>
        <taxon>Bacillota</taxon>
        <taxon>Bacilli</taxon>
        <taxon>Bacillales</taxon>
        <taxon>Bacillaceae</taxon>
        <taxon>Metabacillus</taxon>
    </lineage>
</organism>